<sequence length="39" mass="4118">MHPIAKAAIGRCPLVSFDNGGASTAWESVKGISLENEFL</sequence>
<proteinExistence type="predicted"/>
<dbReference type="EMBL" id="ASYZ01000047">
    <property type="protein sequence ID" value="EPR86602.1"/>
    <property type="molecule type" value="Genomic_DNA"/>
</dbReference>
<evidence type="ECO:0000313" key="1">
    <source>
        <dbReference type="EMBL" id="EPR86602.1"/>
    </source>
</evidence>
<name>S7WX61_ACIJU</name>
<evidence type="ECO:0000313" key="2">
    <source>
        <dbReference type="Proteomes" id="UP000018420"/>
    </source>
</evidence>
<gene>
    <name evidence="1" type="ORF">L292_2355</name>
</gene>
<comment type="caution">
    <text evidence="1">The sequence shown here is derived from an EMBL/GenBank/DDBJ whole genome shotgun (WGS) entry which is preliminary data.</text>
</comment>
<reference evidence="1 2" key="1">
    <citation type="submission" date="2013-05" db="EMBL/GenBank/DDBJ databases">
        <title>Genome assembly of Acinetobacter junii MTCC 11364.</title>
        <authorList>
            <person name="Khatri I."/>
            <person name="Singh N.K."/>
            <person name="Subramanian S."/>
            <person name="Mayilraj S."/>
        </authorList>
    </citation>
    <scope>NUCLEOTIDE SEQUENCE [LARGE SCALE GENOMIC DNA]</scope>
    <source>
        <strain evidence="1 2">MTCC 11364</strain>
    </source>
</reference>
<protein>
    <submittedName>
        <fullName evidence="1">Uncharacterized protein</fullName>
    </submittedName>
</protein>
<accession>S7WX61</accession>
<dbReference type="PATRIC" id="fig|1330047.3.peg.975"/>
<dbReference type="AlphaFoldDB" id="S7WX61"/>
<organism evidence="1 2">
    <name type="scientific">Acinetobacter junii CIP 107470 = MTCC 11364</name>
    <dbReference type="NCBI Taxonomy" id="1217666"/>
    <lineage>
        <taxon>Bacteria</taxon>
        <taxon>Pseudomonadati</taxon>
        <taxon>Pseudomonadota</taxon>
        <taxon>Gammaproteobacteria</taxon>
        <taxon>Moraxellales</taxon>
        <taxon>Moraxellaceae</taxon>
        <taxon>Acinetobacter</taxon>
    </lineage>
</organism>
<dbReference type="Proteomes" id="UP000018420">
    <property type="component" value="Unassembled WGS sequence"/>
</dbReference>